<evidence type="ECO:0000256" key="1">
    <source>
        <dbReference type="SAM" id="Coils"/>
    </source>
</evidence>
<dbReference type="Pfam" id="PF10737">
    <property type="entry name" value="GerPC"/>
    <property type="match status" value="1"/>
</dbReference>
<proteinExistence type="predicted"/>
<dbReference type="InterPro" id="IPR019673">
    <property type="entry name" value="Spore_germination_GerPC"/>
</dbReference>
<dbReference type="EMBL" id="CP015378">
    <property type="protein sequence ID" value="ANC75730.1"/>
    <property type="molecule type" value="Genomic_DNA"/>
</dbReference>
<gene>
    <name evidence="2" type="ORF">ABE65_002300</name>
</gene>
<dbReference type="KEGG" id="fpn:ABE65_002300"/>
<organism evidence="2 3">
    <name type="scientific">Fictibacillus phosphorivorans</name>
    <dbReference type="NCBI Taxonomy" id="1221500"/>
    <lineage>
        <taxon>Bacteria</taxon>
        <taxon>Bacillati</taxon>
        <taxon>Bacillota</taxon>
        <taxon>Bacilli</taxon>
        <taxon>Bacillales</taxon>
        <taxon>Fictibacillaceae</taxon>
        <taxon>Fictibacillus</taxon>
    </lineage>
</organism>
<feature type="coiled-coil region" evidence="1">
    <location>
        <begin position="9"/>
        <end position="43"/>
    </location>
</feature>
<reference evidence="2 3" key="1">
    <citation type="submission" date="2016-04" db="EMBL/GenBank/DDBJ databases">
        <title>Complete genome sequence of Fictibacillus phosphorivorans G25-29, a strain toxic to nematodes.</title>
        <authorList>
            <person name="Zheng Z."/>
        </authorList>
    </citation>
    <scope>NUCLEOTIDE SEQUENCE [LARGE SCALE GENOMIC DNA]</scope>
    <source>
        <strain evidence="2 3">G25-29</strain>
    </source>
</reference>
<keyword evidence="3" id="KW-1185">Reference proteome</keyword>
<evidence type="ECO:0000313" key="2">
    <source>
        <dbReference type="EMBL" id="ANC75730.1"/>
    </source>
</evidence>
<dbReference type="RefSeq" id="WP_066391063.1">
    <property type="nucleotide sequence ID" value="NZ_CP015378.1"/>
</dbReference>
<name>A0A160IK23_9BACL</name>
<sequence length="208" mass="24338">MNEESNYYLSKLQQMILDQNDKISDLEEQIKALKRKVSDLSSQPQNVEYKFDQLKIEKLEGTLHIGLGSSADSKDLIEQFNIGQNTLQMPGKMERSTIENPNYREMIQVMDGFFEKEAPVYLKSLESKMNVPLDEPYRIFILEDVQRQVPGRIKHYLTKYEPKDERGRRDIIQKTKEDIYRGIETFIVHLRDSKSTGGDESEILRNQS</sequence>
<dbReference type="Proteomes" id="UP000076623">
    <property type="component" value="Chromosome"/>
</dbReference>
<protein>
    <submittedName>
        <fullName evidence="2">Uncharacterized protein</fullName>
    </submittedName>
</protein>
<evidence type="ECO:0000313" key="3">
    <source>
        <dbReference type="Proteomes" id="UP000076623"/>
    </source>
</evidence>
<accession>A0A160IK23</accession>
<dbReference type="AlphaFoldDB" id="A0A160IK23"/>
<dbReference type="STRING" id="1221500.ABE65_002300"/>
<keyword evidence="1" id="KW-0175">Coiled coil</keyword>